<reference evidence="8 9" key="1">
    <citation type="submission" date="2019-03" db="EMBL/GenBank/DDBJ databases">
        <title>Genomic Encyclopedia of Archaeal and Bacterial Type Strains, Phase II (KMG-II): from individual species to whole genera.</title>
        <authorList>
            <person name="Goeker M."/>
        </authorList>
    </citation>
    <scope>NUCLEOTIDE SEQUENCE [LARGE SCALE GENOMIC DNA]</scope>
    <source>
        <strain evidence="8 9">DSM 24425</strain>
    </source>
</reference>
<dbReference type="Pfam" id="PF00950">
    <property type="entry name" value="ABC-3"/>
    <property type="match status" value="1"/>
</dbReference>
<comment type="similarity">
    <text evidence="2 6">Belongs to the ABC-3 integral membrane protein family.</text>
</comment>
<keyword evidence="4 7" id="KW-1133">Transmembrane helix</keyword>
<dbReference type="Proteomes" id="UP000295777">
    <property type="component" value="Unassembled WGS sequence"/>
</dbReference>
<dbReference type="InterPro" id="IPR037294">
    <property type="entry name" value="ABC_BtuC-like"/>
</dbReference>
<feature type="transmembrane region" description="Helical" evidence="7">
    <location>
        <begin position="96"/>
        <end position="117"/>
    </location>
</feature>
<evidence type="ECO:0000256" key="4">
    <source>
        <dbReference type="ARBA" id="ARBA00022989"/>
    </source>
</evidence>
<organism evidence="8 9">
    <name type="scientific">Phorcysia thermohydrogeniphila</name>
    <dbReference type="NCBI Taxonomy" id="936138"/>
    <lineage>
        <taxon>Bacteria</taxon>
        <taxon>Pseudomonadati</taxon>
        <taxon>Aquificota</taxon>
        <taxon>Aquificia</taxon>
        <taxon>Desulfurobacteriales</taxon>
        <taxon>Desulfurobacteriaceae</taxon>
        <taxon>Phorcysia</taxon>
    </lineage>
</organism>
<keyword evidence="6" id="KW-0813">Transport</keyword>
<sequence>MELSNPLTYLQYGFGIKALISAILTGITCSAAGTYVILRKMAFIGAGLAHVAFAGVTFGLMLGSSPLLWAFLFSAVAGTALWYLSTKKAIHYDVTIGVLFATSMGLAVIFLSFSKSYGSEALSYLFGSPLSVETVDLFLLALATILTFSFYFFFWRDIYLITFSQDIAKASGYKVELLTFTASCLISLVVTLSIKAVGALLVFSLLVMPAASAYRFSRSYGEFFLLSVVFGFITSLLGILLSFTLDVPSGAAITLISFLIFLLSAVK</sequence>
<comment type="caution">
    <text evidence="8">The sequence shown here is derived from an EMBL/GenBank/DDBJ whole genome shotgun (WGS) entry which is preliminary data.</text>
</comment>
<feature type="transmembrane region" description="Helical" evidence="7">
    <location>
        <begin position="223"/>
        <end position="243"/>
    </location>
</feature>
<dbReference type="GO" id="GO:0055085">
    <property type="term" value="P:transmembrane transport"/>
    <property type="evidence" value="ECO:0007669"/>
    <property type="project" value="InterPro"/>
</dbReference>
<evidence type="ECO:0000256" key="5">
    <source>
        <dbReference type="ARBA" id="ARBA00023136"/>
    </source>
</evidence>
<feature type="transmembrane region" description="Helical" evidence="7">
    <location>
        <begin position="12"/>
        <end position="35"/>
    </location>
</feature>
<keyword evidence="9" id="KW-1185">Reference proteome</keyword>
<gene>
    <name evidence="8" type="ORF">CLV27_0214</name>
</gene>
<accession>A0A4R1GHB1</accession>
<feature type="transmembrane region" description="Helical" evidence="7">
    <location>
        <begin position="67"/>
        <end position="84"/>
    </location>
</feature>
<dbReference type="GO" id="GO:0010043">
    <property type="term" value="P:response to zinc ion"/>
    <property type="evidence" value="ECO:0007669"/>
    <property type="project" value="TreeGrafter"/>
</dbReference>
<comment type="subcellular location">
    <subcellularLocation>
        <location evidence="6">Cell membrane</location>
        <topology evidence="6">Multi-pass membrane protein</topology>
    </subcellularLocation>
    <subcellularLocation>
        <location evidence="1">Membrane</location>
        <topology evidence="1">Multi-pass membrane protein</topology>
    </subcellularLocation>
</comment>
<dbReference type="InterPro" id="IPR001626">
    <property type="entry name" value="ABC_TroCD"/>
</dbReference>
<evidence type="ECO:0000256" key="6">
    <source>
        <dbReference type="RuleBase" id="RU003943"/>
    </source>
</evidence>
<dbReference type="GO" id="GO:0043190">
    <property type="term" value="C:ATP-binding cassette (ABC) transporter complex"/>
    <property type="evidence" value="ECO:0007669"/>
    <property type="project" value="InterPro"/>
</dbReference>
<dbReference type="OrthoDB" id="9798540at2"/>
<feature type="transmembrane region" description="Helical" evidence="7">
    <location>
        <begin position="42"/>
        <end position="61"/>
    </location>
</feature>
<dbReference type="AlphaFoldDB" id="A0A4R1GHB1"/>
<evidence type="ECO:0000313" key="8">
    <source>
        <dbReference type="EMBL" id="TCK06413.1"/>
    </source>
</evidence>
<evidence type="ECO:0000256" key="2">
    <source>
        <dbReference type="ARBA" id="ARBA00008034"/>
    </source>
</evidence>
<protein>
    <submittedName>
        <fullName evidence="8">Zinc transport system permease protein</fullName>
    </submittedName>
</protein>
<evidence type="ECO:0000256" key="3">
    <source>
        <dbReference type="ARBA" id="ARBA00022692"/>
    </source>
</evidence>
<keyword evidence="3 6" id="KW-0812">Transmembrane</keyword>
<dbReference type="PANTHER" id="PTHR30477:SF0">
    <property type="entry name" value="METAL TRANSPORT SYSTEM MEMBRANE PROTEIN TM_0125-RELATED"/>
    <property type="match status" value="1"/>
</dbReference>
<keyword evidence="5 7" id="KW-0472">Membrane</keyword>
<dbReference type="PANTHER" id="PTHR30477">
    <property type="entry name" value="ABC-TRANSPORTER METAL-BINDING PROTEIN"/>
    <property type="match status" value="1"/>
</dbReference>
<feature type="transmembrane region" description="Helical" evidence="7">
    <location>
        <begin position="200"/>
        <end position="216"/>
    </location>
</feature>
<evidence type="ECO:0000256" key="7">
    <source>
        <dbReference type="SAM" id="Phobius"/>
    </source>
</evidence>
<evidence type="ECO:0000256" key="1">
    <source>
        <dbReference type="ARBA" id="ARBA00004141"/>
    </source>
</evidence>
<evidence type="ECO:0000313" key="9">
    <source>
        <dbReference type="Proteomes" id="UP000295777"/>
    </source>
</evidence>
<name>A0A4R1GHB1_9BACT</name>
<feature type="transmembrane region" description="Helical" evidence="7">
    <location>
        <begin position="249"/>
        <end position="266"/>
    </location>
</feature>
<feature type="transmembrane region" description="Helical" evidence="7">
    <location>
        <begin position="175"/>
        <end position="194"/>
    </location>
</feature>
<proteinExistence type="inferred from homology"/>
<dbReference type="Gene3D" id="1.10.3470.10">
    <property type="entry name" value="ABC transporter involved in vitamin B12 uptake, BtuC"/>
    <property type="match status" value="1"/>
</dbReference>
<feature type="transmembrane region" description="Helical" evidence="7">
    <location>
        <begin position="137"/>
        <end position="154"/>
    </location>
</feature>
<dbReference type="RefSeq" id="WP_132524929.1">
    <property type="nucleotide sequence ID" value="NZ_SMFV01000001.1"/>
</dbReference>
<dbReference type="SUPFAM" id="SSF81345">
    <property type="entry name" value="ABC transporter involved in vitamin B12 uptake, BtuC"/>
    <property type="match status" value="1"/>
</dbReference>
<dbReference type="EMBL" id="SMFV01000001">
    <property type="protein sequence ID" value="TCK06413.1"/>
    <property type="molecule type" value="Genomic_DNA"/>
</dbReference>